<organism evidence="1 2">
    <name type="scientific">Pedobacter caeni</name>
    <dbReference type="NCBI Taxonomy" id="288992"/>
    <lineage>
        <taxon>Bacteria</taxon>
        <taxon>Pseudomonadati</taxon>
        <taxon>Bacteroidota</taxon>
        <taxon>Sphingobacteriia</taxon>
        <taxon>Sphingobacteriales</taxon>
        <taxon>Sphingobacteriaceae</taxon>
        <taxon>Pedobacter</taxon>
    </lineage>
</organism>
<evidence type="ECO:0000313" key="1">
    <source>
        <dbReference type="EMBL" id="SHF40065.1"/>
    </source>
</evidence>
<dbReference type="Proteomes" id="UP000184287">
    <property type="component" value="Unassembled WGS sequence"/>
</dbReference>
<protein>
    <submittedName>
        <fullName evidence="1">Nucleotide-binding universal stress protein, UspA family</fullName>
    </submittedName>
</protein>
<name>A0A1M5BCC3_9SPHI</name>
<sequence length="281" mass="32189">MKNFIAVFDGYKMSESTLNYATWLCKDSGALLTGVFLDAFFYHNYNLGKVLKHEADPDEVIEVLEEKDRQQRDLAVFHFEKVCKEAGIRYAVHRDESVPVQELIYESMFADLIIINEHETFSRSHELMSHDFIADLLAHTHCPVMVVPDVFKPISELICLYDGSPSSIFTIKMFGYLFNTLKDLPVTILTVNDEDTEVLYLPENLQMMRLTDHVFSNITYQVLKGPVKTQIFSNIEESTNKLLLLGAHQLNPIAELFVQGLADELMIKRDMPLFIAPKKCA</sequence>
<proteinExistence type="predicted"/>
<evidence type="ECO:0000313" key="2">
    <source>
        <dbReference type="Proteomes" id="UP000184287"/>
    </source>
</evidence>
<dbReference type="RefSeq" id="WP_073231424.1">
    <property type="nucleotide sequence ID" value="NZ_FQUQ01000002.1"/>
</dbReference>
<accession>A0A1M5BCC3</accession>
<reference evidence="2" key="1">
    <citation type="submission" date="2016-11" db="EMBL/GenBank/DDBJ databases">
        <authorList>
            <person name="Varghese N."/>
            <person name="Submissions S."/>
        </authorList>
    </citation>
    <scope>NUCLEOTIDE SEQUENCE [LARGE SCALE GENOMIC DNA]</scope>
    <source>
        <strain evidence="2">DSM 16990</strain>
    </source>
</reference>
<gene>
    <name evidence="1" type="ORF">SAMN04488522_1021128</name>
</gene>
<dbReference type="AlphaFoldDB" id="A0A1M5BCC3"/>
<dbReference type="Gene3D" id="3.40.50.12370">
    <property type="match status" value="1"/>
</dbReference>
<dbReference type="SUPFAM" id="SSF52402">
    <property type="entry name" value="Adenine nucleotide alpha hydrolases-like"/>
    <property type="match status" value="2"/>
</dbReference>
<dbReference type="EMBL" id="FQUQ01000002">
    <property type="protein sequence ID" value="SHF40065.1"/>
    <property type="molecule type" value="Genomic_DNA"/>
</dbReference>
<keyword evidence="2" id="KW-1185">Reference proteome</keyword>
<dbReference type="OrthoDB" id="641005at2"/>
<dbReference type="STRING" id="288992.SAMN04488522_1021128"/>